<evidence type="ECO:0008006" key="5">
    <source>
        <dbReference type="Google" id="ProtNLM"/>
    </source>
</evidence>
<evidence type="ECO:0000313" key="4">
    <source>
        <dbReference type="Proteomes" id="UP000602510"/>
    </source>
</evidence>
<dbReference type="EMBL" id="WSZM01000117">
    <property type="protein sequence ID" value="KAF4041653.1"/>
    <property type="molecule type" value="Genomic_DNA"/>
</dbReference>
<gene>
    <name evidence="2" type="ORF">GN244_ATG06170</name>
    <name evidence="3" type="ORF">GN958_ATG17008</name>
</gene>
<sequence>MRCNHTLCVVAITFLVSWSQTLSTPVESRRTESPLVRSVSATEERNIFSQTAEAVAKWGTTTALLNLGKTDDEVKKILGLEKLSGEALKAHSNYHLLDDFITKLRDRKVTGWLHKDTTTDEVWKTLQLDDLFAKLDAKEFRHSDELKTYVQYVKKLDDDIWNYKRASFEPDSSSPLELAVKIHIWAKAKRPSWHVFEMMGNNALKGSKNRKFYREYLLLIKGKKPIIDF</sequence>
<accession>A0A833SY16</accession>
<dbReference type="Proteomes" id="UP000602510">
    <property type="component" value="Unassembled WGS sequence"/>
</dbReference>
<dbReference type="AlphaFoldDB" id="A0A833SY16"/>
<dbReference type="EMBL" id="JAACNO010002359">
    <property type="protein sequence ID" value="KAF4133671.1"/>
    <property type="molecule type" value="Genomic_DNA"/>
</dbReference>
<evidence type="ECO:0000313" key="3">
    <source>
        <dbReference type="EMBL" id="KAF4133671.1"/>
    </source>
</evidence>
<dbReference type="Proteomes" id="UP000704712">
    <property type="component" value="Unassembled WGS sequence"/>
</dbReference>
<evidence type="ECO:0000313" key="2">
    <source>
        <dbReference type="EMBL" id="KAF4041653.1"/>
    </source>
</evidence>
<keyword evidence="4" id="KW-1185">Reference proteome</keyword>
<protein>
    <recommendedName>
        <fullName evidence="5">Secreted RxLR effector peptide protein</fullName>
    </recommendedName>
</protein>
<evidence type="ECO:0000256" key="1">
    <source>
        <dbReference type="SAM" id="SignalP"/>
    </source>
</evidence>
<organism evidence="2 4">
    <name type="scientific">Phytophthora infestans</name>
    <name type="common">Potato late blight agent</name>
    <name type="synonym">Botrytis infestans</name>
    <dbReference type="NCBI Taxonomy" id="4787"/>
    <lineage>
        <taxon>Eukaryota</taxon>
        <taxon>Sar</taxon>
        <taxon>Stramenopiles</taxon>
        <taxon>Oomycota</taxon>
        <taxon>Peronosporomycetes</taxon>
        <taxon>Peronosporales</taxon>
        <taxon>Peronosporaceae</taxon>
        <taxon>Phytophthora</taxon>
    </lineage>
</organism>
<name>A0A833SY16_PHYIN</name>
<keyword evidence="1" id="KW-0732">Signal</keyword>
<feature type="signal peptide" evidence="1">
    <location>
        <begin position="1"/>
        <end position="23"/>
    </location>
</feature>
<feature type="chain" id="PRO_5036417771" description="Secreted RxLR effector peptide protein" evidence="1">
    <location>
        <begin position="24"/>
        <end position="229"/>
    </location>
</feature>
<reference evidence="2" key="1">
    <citation type="submission" date="2020-04" db="EMBL/GenBank/DDBJ databases">
        <title>Hybrid Assembly of Korean Phytophthora infestans isolates.</title>
        <authorList>
            <person name="Prokchorchik M."/>
            <person name="Lee Y."/>
            <person name="Seo J."/>
            <person name="Cho J.-H."/>
            <person name="Park Y.-E."/>
            <person name="Jang D.-C."/>
            <person name="Im J.-S."/>
            <person name="Choi J.-G."/>
            <person name="Park H.-J."/>
            <person name="Lee G.-B."/>
            <person name="Lee Y.-G."/>
            <person name="Hong S.-Y."/>
            <person name="Cho K."/>
            <person name="Sohn K.H."/>
        </authorList>
    </citation>
    <scope>NUCLEOTIDE SEQUENCE</scope>
    <source>
        <strain evidence="2">KR_1_A1</strain>
        <strain evidence="3">KR_2_A2</strain>
    </source>
</reference>
<proteinExistence type="predicted"/>
<comment type="caution">
    <text evidence="2">The sequence shown here is derived from an EMBL/GenBank/DDBJ whole genome shotgun (WGS) entry which is preliminary data.</text>
</comment>